<dbReference type="AlphaFoldDB" id="A0A5D4USS9"/>
<dbReference type="RefSeq" id="WP_148967794.1">
    <property type="nucleotide sequence ID" value="NZ_CANLNA010000001.1"/>
</dbReference>
<keyword evidence="1" id="KW-1133">Transmembrane helix</keyword>
<proteinExistence type="predicted"/>
<gene>
    <name evidence="2" type="ORF">FZC85_03450</name>
</gene>
<dbReference type="OrthoDB" id="2920492at2"/>
<keyword evidence="1" id="KW-0812">Transmembrane</keyword>
<protein>
    <submittedName>
        <fullName evidence="2">Uncharacterized protein</fullName>
    </submittedName>
</protein>
<evidence type="ECO:0000313" key="2">
    <source>
        <dbReference type="EMBL" id="TYS88494.1"/>
    </source>
</evidence>
<evidence type="ECO:0000313" key="3">
    <source>
        <dbReference type="Proteomes" id="UP000324269"/>
    </source>
</evidence>
<feature type="transmembrane region" description="Helical" evidence="1">
    <location>
        <begin position="12"/>
        <end position="37"/>
    </location>
</feature>
<comment type="caution">
    <text evidence="2">The sequence shown here is derived from an EMBL/GenBank/DDBJ whole genome shotgun (WGS) entry which is preliminary data.</text>
</comment>
<feature type="transmembrane region" description="Helical" evidence="1">
    <location>
        <begin position="43"/>
        <end position="61"/>
    </location>
</feature>
<organism evidence="2 3">
    <name type="scientific">Rossellomorea aquimaris</name>
    <dbReference type="NCBI Taxonomy" id="189382"/>
    <lineage>
        <taxon>Bacteria</taxon>
        <taxon>Bacillati</taxon>
        <taxon>Bacillota</taxon>
        <taxon>Bacilli</taxon>
        <taxon>Bacillales</taxon>
        <taxon>Bacillaceae</taxon>
        <taxon>Rossellomorea</taxon>
    </lineage>
</organism>
<dbReference type="EMBL" id="VTEZ01000001">
    <property type="protein sequence ID" value="TYS88494.1"/>
    <property type="molecule type" value="Genomic_DNA"/>
</dbReference>
<dbReference type="Proteomes" id="UP000324269">
    <property type="component" value="Unassembled WGS sequence"/>
</dbReference>
<reference evidence="2 3" key="1">
    <citation type="submission" date="2019-08" db="EMBL/GenBank/DDBJ databases">
        <title>Bacillus genomes from the desert of Cuatro Cienegas, Coahuila.</title>
        <authorList>
            <person name="Olmedo-Alvarez G."/>
        </authorList>
    </citation>
    <scope>NUCLEOTIDE SEQUENCE [LARGE SCALE GENOMIC DNA]</scope>
    <source>
        <strain evidence="2 3">CH87b_3T</strain>
    </source>
</reference>
<keyword evidence="1" id="KW-0472">Membrane</keyword>
<accession>A0A5D4USS9</accession>
<name>A0A5D4USS9_9BACI</name>
<sequence length="72" mass="7902">MLGKIKALPEKVAFTIGLALILFSPLCIFFLSFLFPLGNGTKIIIGSVAYLFAFLLILSASDKRHSRIGKKM</sequence>
<evidence type="ECO:0000256" key="1">
    <source>
        <dbReference type="SAM" id="Phobius"/>
    </source>
</evidence>